<reference evidence="4 5" key="1">
    <citation type="submission" date="2016-07" db="EMBL/GenBank/DDBJ databases">
        <title>Multiple horizontal gene transfer events from other fungi enriched the ability of initially mycotrophic Trichoderma (Ascomycota) to feed on dead plant biomass.</title>
        <authorList>
            <consortium name="DOE Joint Genome Institute"/>
            <person name="Aerts A."/>
            <person name="Atanasova L."/>
            <person name="Chenthamara K."/>
            <person name="Zhang J."/>
            <person name="Grujic M."/>
            <person name="Henrissat B."/>
            <person name="Kuo A."/>
            <person name="Salamov A."/>
            <person name="Lipzen A."/>
            <person name="Labutti K."/>
            <person name="Barry K."/>
            <person name="Miao Y."/>
            <person name="Rahimi M.J."/>
            <person name="Shen Q."/>
            <person name="Grigoriev I.V."/>
            <person name="Kubicek C.P."/>
            <person name="Druzhinina I.S."/>
        </authorList>
    </citation>
    <scope>NUCLEOTIDE SEQUENCE [LARGE SCALE GENOMIC DNA]</scope>
    <source>
        <strain evidence="4 5">CBS 433.97</strain>
    </source>
</reference>
<sequence>WTVLHYAASSGLIDIVHTLIEVGCDIQAATSSGYSIPYVASLCGQSEVMRDRLQTAGLASINQTEAEGRAPLFGRAMRGCSGIVELLILKKIDDNKRDRYNTLPLFAAVRNKHLEVVKQLLATDQVVLDYEECFREQSDLGIQKKES</sequence>
<dbReference type="Gene3D" id="1.25.40.20">
    <property type="entry name" value="Ankyrin repeat-containing domain"/>
    <property type="match status" value="1"/>
</dbReference>
<proteinExistence type="predicted"/>
<accession>A0A2T3YXJ1</accession>
<feature type="non-terminal residue" evidence="4">
    <location>
        <position position="1"/>
    </location>
</feature>
<dbReference type="PROSITE" id="PS50297">
    <property type="entry name" value="ANK_REP_REGION"/>
    <property type="match status" value="1"/>
</dbReference>
<dbReference type="PANTHER" id="PTHR24198:SF165">
    <property type="entry name" value="ANKYRIN REPEAT-CONTAINING PROTEIN-RELATED"/>
    <property type="match status" value="1"/>
</dbReference>
<dbReference type="Pfam" id="PF12796">
    <property type="entry name" value="Ank_2"/>
    <property type="match status" value="1"/>
</dbReference>
<keyword evidence="1" id="KW-0677">Repeat</keyword>
<dbReference type="OrthoDB" id="4893733at2759"/>
<dbReference type="AlphaFoldDB" id="A0A2T3YXJ1"/>
<dbReference type="InterPro" id="IPR002110">
    <property type="entry name" value="Ankyrin_rpt"/>
</dbReference>
<feature type="repeat" description="ANK" evidence="3">
    <location>
        <begin position="1"/>
        <end position="31"/>
    </location>
</feature>
<dbReference type="Proteomes" id="UP000240493">
    <property type="component" value="Unassembled WGS sequence"/>
</dbReference>
<organism evidence="4 5">
    <name type="scientific">Trichoderma asperellum (strain ATCC 204424 / CBS 433.97 / NBRC 101777)</name>
    <dbReference type="NCBI Taxonomy" id="1042311"/>
    <lineage>
        <taxon>Eukaryota</taxon>
        <taxon>Fungi</taxon>
        <taxon>Dikarya</taxon>
        <taxon>Ascomycota</taxon>
        <taxon>Pezizomycotina</taxon>
        <taxon>Sordariomycetes</taxon>
        <taxon>Hypocreomycetidae</taxon>
        <taxon>Hypocreales</taxon>
        <taxon>Hypocreaceae</taxon>
        <taxon>Trichoderma</taxon>
    </lineage>
</organism>
<evidence type="ECO:0000256" key="1">
    <source>
        <dbReference type="ARBA" id="ARBA00022737"/>
    </source>
</evidence>
<evidence type="ECO:0000256" key="3">
    <source>
        <dbReference type="PROSITE-ProRule" id="PRU00023"/>
    </source>
</evidence>
<evidence type="ECO:0000256" key="2">
    <source>
        <dbReference type="ARBA" id="ARBA00023043"/>
    </source>
</evidence>
<dbReference type="Pfam" id="PF13606">
    <property type="entry name" value="Ank_3"/>
    <property type="match status" value="1"/>
</dbReference>
<evidence type="ECO:0008006" key="6">
    <source>
        <dbReference type="Google" id="ProtNLM"/>
    </source>
</evidence>
<dbReference type="STRING" id="1042311.A0A2T3YXJ1"/>
<gene>
    <name evidence="4" type="ORF">M441DRAFT_148721</name>
</gene>
<dbReference type="PANTHER" id="PTHR24198">
    <property type="entry name" value="ANKYRIN REPEAT AND PROTEIN KINASE DOMAIN-CONTAINING PROTEIN"/>
    <property type="match status" value="1"/>
</dbReference>
<dbReference type="PROSITE" id="PS50088">
    <property type="entry name" value="ANK_REPEAT"/>
    <property type="match status" value="1"/>
</dbReference>
<keyword evidence="5" id="KW-1185">Reference proteome</keyword>
<dbReference type="InterPro" id="IPR036770">
    <property type="entry name" value="Ankyrin_rpt-contain_sf"/>
</dbReference>
<protein>
    <recommendedName>
        <fullName evidence="6">Ankyrin</fullName>
    </recommendedName>
</protein>
<evidence type="ECO:0000313" key="5">
    <source>
        <dbReference type="Proteomes" id="UP000240493"/>
    </source>
</evidence>
<dbReference type="SUPFAM" id="SSF48403">
    <property type="entry name" value="Ankyrin repeat"/>
    <property type="match status" value="1"/>
</dbReference>
<dbReference type="SMART" id="SM00248">
    <property type="entry name" value="ANK"/>
    <property type="match status" value="3"/>
</dbReference>
<name>A0A2T3YXJ1_TRIA4</name>
<dbReference type="EMBL" id="KZ679268">
    <property type="protein sequence ID" value="PTB37283.1"/>
    <property type="molecule type" value="Genomic_DNA"/>
</dbReference>
<keyword evidence="2 3" id="KW-0040">ANK repeat</keyword>
<evidence type="ECO:0000313" key="4">
    <source>
        <dbReference type="EMBL" id="PTB37283.1"/>
    </source>
</evidence>